<feature type="coiled-coil region" evidence="2">
    <location>
        <begin position="330"/>
        <end position="357"/>
    </location>
</feature>
<evidence type="ECO:0000256" key="1">
    <source>
        <dbReference type="ARBA" id="ARBA00022658"/>
    </source>
</evidence>
<evidence type="ECO:0000259" key="4">
    <source>
        <dbReference type="PROSITE" id="PS50010"/>
    </source>
</evidence>
<dbReference type="FunFam" id="1.20.900.10:FF:000003">
    <property type="entry name" value="Rho guanine nucleotide exchange factor 10 like"/>
    <property type="match status" value="1"/>
</dbReference>
<feature type="compositionally biased region" description="Acidic residues" evidence="3">
    <location>
        <begin position="58"/>
        <end position="69"/>
    </location>
</feature>
<dbReference type="InterPro" id="IPR039919">
    <property type="entry name" value="ARHGEF10/ARHGEF17"/>
</dbReference>
<dbReference type="GO" id="GO:0030036">
    <property type="term" value="P:actin cytoskeleton organization"/>
    <property type="evidence" value="ECO:0007669"/>
    <property type="project" value="TreeGrafter"/>
</dbReference>
<dbReference type="PANTHER" id="PTHR12877:SF7">
    <property type="entry name" value="RHO GUANINE NUCLEOTIDE EXCHANGE FACTOR 10-LIKE PROTEIN"/>
    <property type="match status" value="1"/>
</dbReference>
<dbReference type="GO" id="GO:0005085">
    <property type="term" value="F:guanyl-nucleotide exchange factor activity"/>
    <property type="evidence" value="ECO:0007669"/>
    <property type="project" value="UniProtKB-KW"/>
</dbReference>
<dbReference type="Pfam" id="PF19057">
    <property type="entry name" value="PH_19"/>
    <property type="match status" value="1"/>
</dbReference>
<protein>
    <submittedName>
        <fullName evidence="5">Rho guanine nucleotide exchange factor 10</fullName>
    </submittedName>
</protein>
<dbReference type="PROSITE" id="PS50010">
    <property type="entry name" value="DH_2"/>
    <property type="match status" value="1"/>
</dbReference>
<dbReference type="PANTHER" id="PTHR12877">
    <property type="entry name" value="RHO GUANINE NUCLEOTIDE EXCHANGE FACTOR"/>
    <property type="match status" value="1"/>
</dbReference>
<evidence type="ECO:0000256" key="2">
    <source>
        <dbReference type="SAM" id="Coils"/>
    </source>
</evidence>
<evidence type="ECO:0000313" key="6">
    <source>
        <dbReference type="Proteomes" id="UP000735302"/>
    </source>
</evidence>
<dbReference type="Proteomes" id="UP000735302">
    <property type="component" value="Unassembled WGS sequence"/>
</dbReference>
<dbReference type="Pfam" id="PF00621">
    <property type="entry name" value="RhoGEF"/>
    <property type="match status" value="1"/>
</dbReference>
<name>A0AAV3Z9F4_9GAST</name>
<dbReference type="InterPro" id="IPR000219">
    <property type="entry name" value="DH_dom"/>
</dbReference>
<evidence type="ECO:0000313" key="5">
    <source>
        <dbReference type="EMBL" id="GFN92550.1"/>
    </source>
</evidence>
<proteinExistence type="predicted"/>
<dbReference type="InterPro" id="IPR035899">
    <property type="entry name" value="DBL_dom_sf"/>
</dbReference>
<dbReference type="SUPFAM" id="SSF48065">
    <property type="entry name" value="DBL homology domain (DH-domain)"/>
    <property type="match status" value="1"/>
</dbReference>
<feature type="region of interest" description="Disordered" evidence="3">
    <location>
        <begin position="23"/>
        <end position="69"/>
    </location>
</feature>
<dbReference type="AlphaFoldDB" id="A0AAV3Z9F4"/>
<keyword evidence="2" id="KW-0175">Coiled coil</keyword>
<accession>A0AAV3Z9F4</accession>
<feature type="compositionally biased region" description="Basic and acidic residues" evidence="3">
    <location>
        <begin position="48"/>
        <end position="57"/>
    </location>
</feature>
<dbReference type="SMART" id="SM00325">
    <property type="entry name" value="RhoGEF"/>
    <property type="match status" value="1"/>
</dbReference>
<gene>
    <name evidence="5" type="ORF">PoB_001905600</name>
</gene>
<dbReference type="EMBL" id="BLXT01002256">
    <property type="protein sequence ID" value="GFN92550.1"/>
    <property type="molecule type" value="Genomic_DNA"/>
</dbReference>
<dbReference type="CDD" id="cd00160">
    <property type="entry name" value="RhoGEF"/>
    <property type="match status" value="1"/>
</dbReference>
<comment type="caution">
    <text evidence="5">The sequence shown here is derived from an EMBL/GenBank/DDBJ whole genome shotgun (WGS) entry which is preliminary data.</text>
</comment>
<reference evidence="5 6" key="1">
    <citation type="journal article" date="2021" name="Elife">
        <title>Chloroplast acquisition without the gene transfer in kleptoplastic sea slugs, Plakobranchus ocellatus.</title>
        <authorList>
            <person name="Maeda T."/>
            <person name="Takahashi S."/>
            <person name="Yoshida T."/>
            <person name="Shimamura S."/>
            <person name="Takaki Y."/>
            <person name="Nagai Y."/>
            <person name="Toyoda A."/>
            <person name="Suzuki Y."/>
            <person name="Arimoto A."/>
            <person name="Ishii H."/>
            <person name="Satoh N."/>
            <person name="Nishiyama T."/>
            <person name="Hasebe M."/>
            <person name="Maruyama T."/>
            <person name="Minagawa J."/>
            <person name="Obokata J."/>
            <person name="Shigenobu S."/>
        </authorList>
    </citation>
    <scope>NUCLEOTIDE SEQUENCE [LARGE SCALE GENOMIC DNA]</scope>
</reference>
<sequence length="650" mass="74585">MPGQVHSDSSEYNRLFFRSTESARITESQKQRLAERGYGSLASLASKEPSRIHRDYNNEGDDISLDWGSEFDDEESMDFDEMDKMLQQVDQEADGIQAPDKPLPAKPQKQKGFSPKNFFQGQTPGPAIFYQSSETGCLPVYINPEKHPPPELPPTPEGLTENQKKRRLIIELIISSERSYLESLERIIKDYERALLEFIPGPKSSLRPVFREMREIICHHKMFQIELAEAVKNWDHDEKIGDIFTASFSKTMLVRAYSVYVNNFAQAMEEIRSLQRSRQNFDEFLKKQEKLGADRLSIFGLMVKPVQRFPQFIMVLQDLIKFTPTAHCDRRSLQLALTELENVAFKLNERKRHSEQKFQAKQVTRSFMRQKMSNLLGGSSTGLEGDTGGIGGLLGGGKDGERRLIRCDDVEQVFGDFGNMKSKPRRLILMNDLIMCCKVIEKEQGGFRAEKLDLKWAARLIDLELKDTGLTPDMQKVLKKEPGKIHLMSAQIEKPEDDPFHLYADLREMLHDYNVLEQVVSLLGSLKRSYTSHGLKEELLQEVCQDLENMIHIKDEQLRVVNSCTIQLVNHSRSDKAQYVIQTQTAAIKEDWCTDFVLAKLAREKTNKLAWDIPTSSEDSEFDAVPAHFMKYVVVDRPKNYTKVCISSVR</sequence>
<evidence type="ECO:0000256" key="3">
    <source>
        <dbReference type="SAM" id="MobiDB-lite"/>
    </source>
</evidence>
<feature type="domain" description="DH" evidence="4">
    <location>
        <begin position="165"/>
        <end position="350"/>
    </location>
</feature>
<dbReference type="GO" id="GO:0005737">
    <property type="term" value="C:cytoplasm"/>
    <property type="evidence" value="ECO:0007669"/>
    <property type="project" value="UniProtKB-ARBA"/>
</dbReference>
<dbReference type="Gene3D" id="1.20.900.10">
    <property type="entry name" value="Dbl homology (DH) domain"/>
    <property type="match status" value="1"/>
</dbReference>
<organism evidence="5 6">
    <name type="scientific">Plakobranchus ocellatus</name>
    <dbReference type="NCBI Taxonomy" id="259542"/>
    <lineage>
        <taxon>Eukaryota</taxon>
        <taxon>Metazoa</taxon>
        <taxon>Spiralia</taxon>
        <taxon>Lophotrochozoa</taxon>
        <taxon>Mollusca</taxon>
        <taxon>Gastropoda</taxon>
        <taxon>Heterobranchia</taxon>
        <taxon>Euthyneura</taxon>
        <taxon>Panpulmonata</taxon>
        <taxon>Sacoglossa</taxon>
        <taxon>Placobranchoidea</taxon>
        <taxon>Plakobranchidae</taxon>
        <taxon>Plakobranchus</taxon>
    </lineage>
</organism>
<keyword evidence="1" id="KW-0344">Guanine-nucleotide releasing factor</keyword>
<dbReference type="GO" id="GO:0051496">
    <property type="term" value="P:positive regulation of stress fiber assembly"/>
    <property type="evidence" value="ECO:0007669"/>
    <property type="project" value="TreeGrafter"/>
</dbReference>
<keyword evidence="6" id="KW-1185">Reference proteome</keyword>